<evidence type="ECO:0000256" key="1">
    <source>
        <dbReference type="ARBA" id="ARBA00008751"/>
    </source>
</evidence>
<dbReference type="PANTHER" id="PTHR43756">
    <property type="entry name" value="CHOLINE MONOOXYGENASE, CHLOROPLASTIC"/>
    <property type="match status" value="1"/>
</dbReference>
<dbReference type="OrthoDB" id="7456916at2"/>
<dbReference type="InterPro" id="IPR036922">
    <property type="entry name" value="Rieske_2Fe-2S_sf"/>
</dbReference>
<dbReference type="Proteomes" id="UP000189796">
    <property type="component" value="Chromosome I"/>
</dbReference>
<evidence type="ECO:0000313" key="10">
    <source>
        <dbReference type="EMBL" id="SHH99868.1"/>
    </source>
</evidence>
<sequence>MNLRMRHDSNLQAIAGLVDDRPAEHIFQINRRAFVDPEVYEAEMKHIFEATWVFVGLESQIPNPHDFITTHIGRHPVLLSRDQDNKINCLLNTCRHRGTLVCPFRRGNRKLHVCRYHAWSYDSGGRNVAIPERAAGQYPPAFDDADHDLIRVARLDSYRGFIFASLSADVPDLDDFLGETRPFLDLVIDQSPTGQVEVVPGEFTYTFDANWKLQFENGLDYYHFGATHASYVDILKKRAAGAGSEAGFSKEDPSEGEGQGSFNFDHGHAVNWSIKQTALYGRPLASDPAILDAVRKRVGPERVKWMLRQRNLTIFPNLQVIDISSAQIRTWRPLAANKTEMVSHCLAPVGEPAAARALRIRNYEDFFNPTGLAGSDDNVMYEFCQSGYEAEQAGCTQGYLRGAADAGMENGRHAAELGVSPAESAFGSVSFGGETNFYAGYREWRRLMERAAAKAI</sequence>
<dbReference type="Pfam" id="PF00355">
    <property type="entry name" value="Rieske"/>
    <property type="match status" value="1"/>
</dbReference>
<name>A0A1M5XJY9_9BRAD</name>
<dbReference type="Gene3D" id="2.102.10.10">
    <property type="entry name" value="Rieske [2Fe-2S] iron-sulphur domain"/>
    <property type="match status" value="1"/>
</dbReference>
<dbReference type="RefSeq" id="WP_079605602.1">
    <property type="nucleotide sequence ID" value="NZ_LT670817.1"/>
</dbReference>
<dbReference type="EMBL" id="LT670817">
    <property type="protein sequence ID" value="SHH99868.1"/>
    <property type="molecule type" value="Genomic_DNA"/>
</dbReference>
<dbReference type="PRINTS" id="PR00090">
    <property type="entry name" value="RNGDIOXGNASE"/>
</dbReference>
<dbReference type="GO" id="GO:0005506">
    <property type="term" value="F:iron ion binding"/>
    <property type="evidence" value="ECO:0007669"/>
    <property type="project" value="InterPro"/>
</dbReference>
<dbReference type="PROSITE" id="PS51296">
    <property type="entry name" value="RIESKE"/>
    <property type="match status" value="1"/>
</dbReference>
<dbReference type="InterPro" id="IPR017941">
    <property type="entry name" value="Rieske_2Fe-2S"/>
</dbReference>
<gene>
    <name evidence="10" type="ORF">SAMN05443248_7388</name>
</gene>
<dbReference type="InterPro" id="IPR015881">
    <property type="entry name" value="ARHD_Rieske_2Fe_2S"/>
</dbReference>
<dbReference type="CDD" id="cd08879">
    <property type="entry name" value="RHO_alpha_C_AntDO-like"/>
    <property type="match status" value="1"/>
</dbReference>
<dbReference type="AlphaFoldDB" id="A0A1M5XJY9"/>
<dbReference type="InterPro" id="IPR015879">
    <property type="entry name" value="Ring_hydroxy_dOase_asu_C_dom"/>
</dbReference>
<dbReference type="Pfam" id="PF00848">
    <property type="entry name" value="Ring_hydroxyl_A"/>
    <property type="match status" value="1"/>
</dbReference>
<proteinExistence type="inferred from homology"/>
<keyword evidence="4 10" id="KW-0223">Dioxygenase</keyword>
<dbReference type="PROSITE" id="PS00570">
    <property type="entry name" value="RING_HYDROXYL_ALPHA"/>
    <property type="match status" value="1"/>
</dbReference>
<evidence type="ECO:0000256" key="8">
    <source>
        <dbReference type="ARBA" id="ARBA00023027"/>
    </source>
</evidence>
<keyword evidence="8" id="KW-0520">NAD</keyword>
<accession>A0A1M5XJY9</accession>
<evidence type="ECO:0000256" key="2">
    <source>
        <dbReference type="ARBA" id="ARBA00022714"/>
    </source>
</evidence>
<evidence type="ECO:0000313" key="11">
    <source>
        <dbReference type="Proteomes" id="UP000189796"/>
    </source>
</evidence>
<evidence type="ECO:0000256" key="4">
    <source>
        <dbReference type="ARBA" id="ARBA00022964"/>
    </source>
</evidence>
<protein>
    <submittedName>
        <fullName evidence="10">Benzoate/toluate 1,2-dioxygenase alpha subunit/2,4,5-trichlorophenoxyacetic acid oxygenase 1</fullName>
    </submittedName>
</protein>
<keyword evidence="2" id="KW-0001">2Fe-2S</keyword>
<dbReference type="GO" id="GO:0051213">
    <property type="term" value="F:dioxygenase activity"/>
    <property type="evidence" value="ECO:0007669"/>
    <property type="project" value="UniProtKB-KW"/>
</dbReference>
<dbReference type="GO" id="GO:0051537">
    <property type="term" value="F:2 iron, 2 sulfur cluster binding"/>
    <property type="evidence" value="ECO:0007669"/>
    <property type="project" value="UniProtKB-KW"/>
</dbReference>
<dbReference type="Gene3D" id="3.90.380.10">
    <property type="entry name" value="Naphthalene 1,2-dioxygenase Alpha Subunit, Chain A, domain 1"/>
    <property type="match status" value="1"/>
</dbReference>
<dbReference type="SUPFAM" id="SSF50022">
    <property type="entry name" value="ISP domain"/>
    <property type="match status" value="1"/>
</dbReference>
<keyword evidence="7" id="KW-0411">Iron-sulfur</keyword>
<comment type="similarity">
    <text evidence="1">Belongs to the bacterial ring-hydroxylating dioxygenase alpha subunit family.</text>
</comment>
<keyword evidence="5" id="KW-0560">Oxidoreductase</keyword>
<evidence type="ECO:0000256" key="7">
    <source>
        <dbReference type="ARBA" id="ARBA00023014"/>
    </source>
</evidence>
<keyword evidence="6" id="KW-0408">Iron</keyword>
<feature type="domain" description="Rieske" evidence="9">
    <location>
        <begin position="52"/>
        <end position="150"/>
    </location>
</feature>
<dbReference type="InterPro" id="IPR001663">
    <property type="entry name" value="Rng_hydr_dOase-A"/>
</dbReference>
<reference evidence="10 11" key="1">
    <citation type="submission" date="2016-11" db="EMBL/GenBank/DDBJ databases">
        <authorList>
            <person name="Jaros S."/>
            <person name="Januszkiewicz K."/>
            <person name="Wedrychowicz H."/>
        </authorList>
    </citation>
    <scope>NUCLEOTIDE SEQUENCE [LARGE SCALE GENOMIC DNA]</scope>
    <source>
        <strain evidence="10 11">GAS138</strain>
    </source>
</reference>
<evidence type="ECO:0000256" key="3">
    <source>
        <dbReference type="ARBA" id="ARBA00022723"/>
    </source>
</evidence>
<dbReference type="SUPFAM" id="SSF55961">
    <property type="entry name" value="Bet v1-like"/>
    <property type="match status" value="1"/>
</dbReference>
<evidence type="ECO:0000259" key="9">
    <source>
        <dbReference type="PROSITE" id="PS51296"/>
    </source>
</evidence>
<keyword evidence="3" id="KW-0479">Metal-binding</keyword>
<dbReference type="PANTHER" id="PTHR43756:SF1">
    <property type="entry name" value="3-PHENYLPROPIONATE_CINNAMIC ACID DIOXYGENASE SUBUNIT ALPHA"/>
    <property type="match status" value="1"/>
</dbReference>
<organism evidence="10 11">
    <name type="scientific">Bradyrhizobium erythrophlei</name>
    <dbReference type="NCBI Taxonomy" id="1437360"/>
    <lineage>
        <taxon>Bacteria</taxon>
        <taxon>Pseudomonadati</taxon>
        <taxon>Pseudomonadota</taxon>
        <taxon>Alphaproteobacteria</taxon>
        <taxon>Hyphomicrobiales</taxon>
        <taxon>Nitrobacteraceae</taxon>
        <taxon>Bradyrhizobium</taxon>
    </lineage>
</organism>
<evidence type="ECO:0000256" key="5">
    <source>
        <dbReference type="ARBA" id="ARBA00023002"/>
    </source>
</evidence>
<evidence type="ECO:0000256" key="6">
    <source>
        <dbReference type="ARBA" id="ARBA00023004"/>
    </source>
</evidence>